<keyword evidence="1" id="KW-1133">Transmembrane helix</keyword>
<dbReference type="RefSeq" id="XP_041223573.1">
    <property type="nucleotide sequence ID" value="XM_041365665.1"/>
</dbReference>
<sequence length="249" mass="28767">MSPQLHYHFCSRVLPSLSIGLGNGYVFIFMILNFTAGSAKCVYINGSSWETGFLTAPRATLPWMSDLDAALILTSQKLVMHMAIFLLPPTFTKMPIWLLWYSLPSERSRSSSSLAWDMQCWGWQIQMRSRVDVTVPVLFFRGQTIAHLRRPKKLKNLHQNEFQVVGMVGQGLLQSRTSLPNLDKRYSTSFMRELHPHFRTPVRLLRQYYARSLVELEISVPQAFSLEYHRSSTHPIPKRFSFPDGLTWV</sequence>
<organism evidence="2 3">
    <name type="scientific">Suillus fuscotomentosus</name>
    <dbReference type="NCBI Taxonomy" id="1912939"/>
    <lineage>
        <taxon>Eukaryota</taxon>
        <taxon>Fungi</taxon>
        <taxon>Dikarya</taxon>
        <taxon>Basidiomycota</taxon>
        <taxon>Agaricomycotina</taxon>
        <taxon>Agaricomycetes</taxon>
        <taxon>Agaricomycetidae</taxon>
        <taxon>Boletales</taxon>
        <taxon>Suillineae</taxon>
        <taxon>Suillaceae</taxon>
        <taxon>Suillus</taxon>
    </lineage>
</organism>
<evidence type="ECO:0000313" key="3">
    <source>
        <dbReference type="Proteomes" id="UP001195769"/>
    </source>
</evidence>
<feature type="transmembrane region" description="Helical" evidence="1">
    <location>
        <begin position="78"/>
        <end position="100"/>
    </location>
</feature>
<evidence type="ECO:0000256" key="1">
    <source>
        <dbReference type="SAM" id="Phobius"/>
    </source>
</evidence>
<proteinExistence type="predicted"/>
<protein>
    <submittedName>
        <fullName evidence="2">Uncharacterized protein</fullName>
    </submittedName>
</protein>
<name>A0AAD4E1P3_9AGAM</name>
<comment type="caution">
    <text evidence="2">The sequence shown here is derived from an EMBL/GenBank/DDBJ whole genome shotgun (WGS) entry which is preliminary data.</text>
</comment>
<dbReference type="Proteomes" id="UP001195769">
    <property type="component" value="Unassembled WGS sequence"/>
</dbReference>
<keyword evidence="1" id="KW-0472">Membrane</keyword>
<dbReference type="EMBL" id="JABBWK010000042">
    <property type="protein sequence ID" value="KAG1897997.1"/>
    <property type="molecule type" value="Genomic_DNA"/>
</dbReference>
<dbReference type="AlphaFoldDB" id="A0AAD4E1P3"/>
<feature type="transmembrane region" description="Helical" evidence="1">
    <location>
        <begin position="12"/>
        <end position="32"/>
    </location>
</feature>
<reference evidence="2" key="1">
    <citation type="journal article" date="2020" name="New Phytol.">
        <title>Comparative genomics reveals dynamic genome evolution in host specialist ectomycorrhizal fungi.</title>
        <authorList>
            <person name="Lofgren L.A."/>
            <person name="Nguyen N.H."/>
            <person name="Vilgalys R."/>
            <person name="Ruytinx J."/>
            <person name="Liao H.L."/>
            <person name="Branco S."/>
            <person name="Kuo A."/>
            <person name="LaButti K."/>
            <person name="Lipzen A."/>
            <person name="Andreopoulos W."/>
            <person name="Pangilinan J."/>
            <person name="Riley R."/>
            <person name="Hundley H."/>
            <person name="Na H."/>
            <person name="Barry K."/>
            <person name="Grigoriev I.V."/>
            <person name="Stajich J.E."/>
            <person name="Kennedy P.G."/>
        </authorList>
    </citation>
    <scope>NUCLEOTIDE SEQUENCE</scope>
    <source>
        <strain evidence="2">FC203</strain>
    </source>
</reference>
<keyword evidence="1" id="KW-0812">Transmembrane</keyword>
<dbReference type="GeneID" id="64659963"/>
<keyword evidence="3" id="KW-1185">Reference proteome</keyword>
<accession>A0AAD4E1P3</accession>
<evidence type="ECO:0000313" key="2">
    <source>
        <dbReference type="EMBL" id="KAG1897997.1"/>
    </source>
</evidence>
<gene>
    <name evidence="2" type="ORF">F5891DRAFT_1174359</name>
</gene>